<evidence type="ECO:0000256" key="6">
    <source>
        <dbReference type="ARBA" id="ARBA00022989"/>
    </source>
</evidence>
<dbReference type="KEGG" id="vpy:HZI73_09020"/>
<evidence type="ECO:0000313" key="10">
    <source>
        <dbReference type="EMBL" id="QUI22433.1"/>
    </source>
</evidence>
<feature type="transmembrane region" description="Helical" evidence="9">
    <location>
        <begin position="203"/>
        <end position="223"/>
    </location>
</feature>
<keyword evidence="11" id="KW-1185">Reference proteome</keyword>
<feature type="transmembrane region" description="Helical" evidence="9">
    <location>
        <begin position="174"/>
        <end position="197"/>
    </location>
</feature>
<organism evidence="10 11">
    <name type="scientific">Vallitalea pronyensis</name>
    <dbReference type="NCBI Taxonomy" id="1348613"/>
    <lineage>
        <taxon>Bacteria</taxon>
        <taxon>Bacillati</taxon>
        <taxon>Bacillota</taxon>
        <taxon>Clostridia</taxon>
        <taxon>Lachnospirales</taxon>
        <taxon>Vallitaleaceae</taxon>
        <taxon>Vallitalea</taxon>
    </lineage>
</organism>
<dbReference type="Gene3D" id="1.10.3470.10">
    <property type="entry name" value="ABC transporter involved in vitamin B12 uptake, BtuC"/>
    <property type="match status" value="1"/>
</dbReference>
<gene>
    <name evidence="10" type="ORF">HZI73_09020</name>
</gene>
<proteinExistence type="inferred from homology"/>
<feature type="transmembrane region" description="Helical" evidence="9">
    <location>
        <begin position="144"/>
        <end position="162"/>
    </location>
</feature>
<feature type="transmembrane region" description="Helical" evidence="9">
    <location>
        <begin position="58"/>
        <end position="78"/>
    </location>
</feature>
<dbReference type="CDD" id="cd06550">
    <property type="entry name" value="TM_ABC_iron-siderophores_like"/>
    <property type="match status" value="1"/>
</dbReference>
<feature type="transmembrane region" description="Helical" evidence="9">
    <location>
        <begin position="255"/>
        <end position="275"/>
    </location>
</feature>
<name>A0A8J8MJJ2_9FIRM</name>
<accession>A0A8J8MJJ2</accession>
<evidence type="ECO:0000256" key="9">
    <source>
        <dbReference type="SAM" id="Phobius"/>
    </source>
</evidence>
<dbReference type="RefSeq" id="WP_212697919.1">
    <property type="nucleotide sequence ID" value="NZ_CP058649.1"/>
</dbReference>
<dbReference type="Pfam" id="PF00950">
    <property type="entry name" value="ABC-3"/>
    <property type="match status" value="1"/>
</dbReference>
<feature type="transmembrane region" description="Helical" evidence="9">
    <location>
        <begin position="34"/>
        <end position="52"/>
    </location>
</feature>
<evidence type="ECO:0000256" key="7">
    <source>
        <dbReference type="ARBA" id="ARBA00023136"/>
    </source>
</evidence>
<dbReference type="EMBL" id="CP058649">
    <property type="protein sequence ID" value="QUI22433.1"/>
    <property type="molecule type" value="Genomic_DNA"/>
</dbReference>
<dbReference type="PANTHER" id="PTHR30477:SF8">
    <property type="entry name" value="METAL TRANSPORT SYSTEM MEMBRANE PROTEIN CT_070-RELATED"/>
    <property type="match status" value="1"/>
</dbReference>
<evidence type="ECO:0000256" key="2">
    <source>
        <dbReference type="ARBA" id="ARBA00008034"/>
    </source>
</evidence>
<feature type="transmembrane region" description="Helical" evidence="9">
    <location>
        <begin position="230"/>
        <end position="249"/>
    </location>
</feature>
<dbReference type="AlphaFoldDB" id="A0A8J8MJJ2"/>
<evidence type="ECO:0000313" key="11">
    <source>
        <dbReference type="Proteomes" id="UP000683246"/>
    </source>
</evidence>
<dbReference type="GO" id="GO:0055085">
    <property type="term" value="P:transmembrane transport"/>
    <property type="evidence" value="ECO:0007669"/>
    <property type="project" value="InterPro"/>
</dbReference>
<sequence>MTPQVEIMLIAVIVSAACALLGVFLILRKMAMMTDAISHTILLGIVIGFFITESLTSPLLIIGAALIGLLTVYLAELLKRTKLMSEDSSIGLVFPFLFSIAIILITRYAGNIHLDVDSVLLGELAFVPFDRLILFGRDVGPKSLYVMGIILTIDLAFILLFYKELKLATFDAALAAVIGFSPVLMHYALMGLVSVTAVGAFEAVGSILVIAFMIGPPITAYMLTDKLKTMLVLSVVIGTFNALLGYQVAVIYDVSIAGSIATVIGITYLIVFITAPKRGIITMVYKRHMQRIDYAMHSLLVHLYNHEGTEEEEVEANRHVIDQHLHWQKSFLDKIMKKALRLQCIVVEQEFLKLTSKGREYAIRSFEDI</sequence>
<keyword evidence="7 9" id="KW-0472">Membrane</keyword>
<keyword evidence="5 8" id="KW-0812">Transmembrane</keyword>
<dbReference type="PANTHER" id="PTHR30477">
    <property type="entry name" value="ABC-TRANSPORTER METAL-BINDING PROTEIN"/>
    <property type="match status" value="1"/>
</dbReference>
<dbReference type="GO" id="GO:0043190">
    <property type="term" value="C:ATP-binding cassette (ABC) transporter complex"/>
    <property type="evidence" value="ECO:0007669"/>
    <property type="project" value="InterPro"/>
</dbReference>
<keyword evidence="3 8" id="KW-0813">Transport</keyword>
<evidence type="ECO:0000256" key="5">
    <source>
        <dbReference type="ARBA" id="ARBA00022692"/>
    </source>
</evidence>
<reference evidence="10" key="1">
    <citation type="submission" date="2020-07" db="EMBL/GenBank/DDBJ databases">
        <title>Vallitalea pronyensis genome.</title>
        <authorList>
            <person name="Postec A."/>
        </authorList>
    </citation>
    <scope>NUCLEOTIDE SEQUENCE</scope>
    <source>
        <strain evidence="10">FatNI3</strain>
    </source>
</reference>
<dbReference type="GO" id="GO:0010043">
    <property type="term" value="P:response to zinc ion"/>
    <property type="evidence" value="ECO:0007669"/>
    <property type="project" value="TreeGrafter"/>
</dbReference>
<feature type="transmembrane region" description="Helical" evidence="9">
    <location>
        <begin position="6"/>
        <end position="27"/>
    </location>
</feature>
<evidence type="ECO:0000256" key="3">
    <source>
        <dbReference type="ARBA" id="ARBA00022448"/>
    </source>
</evidence>
<keyword evidence="6 9" id="KW-1133">Transmembrane helix</keyword>
<feature type="transmembrane region" description="Helical" evidence="9">
    <location>
        <begin position="90"/>
        <end position="110"/>
    </location>
</feature>
<comment type="similarity">
    <text evidence="2 8">Belongs to the ABC-3 integral membrane protein family.</text>
</comment>
<evidence type="ECO:0000256" key="1">
    <source>
        <dbReference type="ARBA" id="ARBA00004651"/>
    </source>
</evidence>
<dbReference type="InterPro" id="IPR001626">
    <property type="entry name" value="ABC_TroCD"/>
</dbReference>
<evidence type="ECO:0000256" key="8">
    <source>
        <dbReference type="RuleBase" id="RU003943"/>
    </source>
</evidence>
<protein>
    <submittedName>
        <fullName evidence="10">Metal ABC transporter permease</fullName>
    </submittedName>
</protein>
<dbReference type="InterPro" id="IPR037294">
    <property type="entry name" value="ABC_BtuC-like"/>
</dbReference>
<keyword evidence="4" id="KW-1003">Cell membrane</keyword>
<evidence type="ECO:0000256" key="4">
    <source>
        <dbReference type="ARBA" id="ARBA00022475"/>
    </source>
</evidence>
<dbReference type="SUPFAM" id="SSF81345">
    <property type="entry name" value="ABC transporter involved in vitamin B12 uptake, BtuC"/>
    <property type="match status" value="1"/>
</dbReference>
<comment type="subcellular location">
    <subcellularLocation>
        <location evidence="1 8">Cell membrane</location>
        <topology evidence="1 8">Multi-pass membrane protein</topology>
    </subcellularLocation>
</comment>
<dbReference type="Proteomes" id="UP000683246">
    <property type="component" value="Chromosome"/>
</dbReference>